<proteinExistence type="predicted"/>
<accession>A0A8J3Z7Z3</accession>
<gene>
    <name evidence="2" type="ORF">Vau01_041040</name>
</gene>
<dbReference type="PANTHER" id="PTHR40396">
    <property type="entry name" value="ATPASE-LIKE PROTEIN"/>
    <property type="match status" value="1"/>
</dbReference>
<dbReference type="SUPFAM" id="SSF52540">
    <property type="entry name" value="P-loop containing nucleoside triphosphate hydrolases"/>
    <property type="match status" value="1"/>
</dbReference>
<reference evidence="2" key="1">
    <citation type="submission" date="2021-01" db="EMBL/GenBank/DDBJ databases">
        <title>Whole genome shotgun sequence of Virgisporangium aurantiacum NBRC 16421.</title>
        <authorList>
            <person name="Komaki H."/>
            <person name="Tamura T."/>
        </authorList>
    </citation>
    <scope>NUCLEOTIDE SEQUENCE</scope>
    <source>
        <strain evidence="2">NBRC 16421</strain>
    </source>
</reference>
<dbReference type="GO" id="GO:0005524">
    <property type="term" value="F:ATP binding"/>
    <property type="evidence" value="ECO:0007669"/>
    <property type="project" value="InterPro"/>
</dbReference>
<feature type="domain" description="ATPase AAA-type core" evidence="1">
    <location>
        <begin position="269"/>
        <end position="371"/>
    </location>
</feature>
<evidence type="ECO:0000259" key="1">
    <source>
        <dbReference type="Pfam" id="PF13304"/>
    </source>
</evidence>
<dbReference type="Proteomes" id="UP000612585">
    <property type="component" value="Unassembled WGS sequence"/>
</dbReference>
<organism evidence="2 3">
    <name type="scientific">Virgisporangium aurantiacum</name>
    <dbReference type="NCBI Taxonomy" id="175570"/>
    <lineage>
        <taxon>Bacteria</taxon>
        <taxon>Bacillati</taxon>
        <taxon>Actinomycetota</taxon>
        <taxon>Actinomycetes</taxon>
        <taxon>Micromonosporales</taxon>
        <taxon>Micromonosporaceae</taxon>
        <taxon>Virgisporangium</taxon>
    </lineage>
</organism>
<name>A0A8J3Z7Z3_9ACTN</name>
<dbReference type="EMBL" id="BOPG01000025">
    <property type="protein sequence ID" value="GIJ56588.1"/>
    <property type="molecule type" value="Genomic_DNA"/>
</dbReference>
<evidence type="ECO:0000313" key="2">
    <source>
        <dbReference type="EMBL" id="GIJ56588.1"/>
    </source>
</evidence>
<evidence type="ECO:0000313" key="3">
    <source>
        <dbReference type="Proteomes" id="UP000612585"/>
    </source>
</evidence>
<dbReference type="InterPro" id="IPR027417">
    <property type="entry name" value="P-loop_NTPase"/>
</dbReference>
<dbReference type="CDD" id="cd00267">
    <property type="entry name" value="ABC_ATPase"/>
    <property type="match status" value="1"/>
</dbReference>
<dbReference type="InterPro" id="IPR003959">
    <property type="entry name" value="ATPase_AAA_core"/>
</dbReference>
<dbReference type="PANTHER" id="PTHR40396:SF1">
    <property type="entry name" value="ATPASE AAA-TYPE CORE DOMAIN-CONTAINING PROTEIN"/>
    <property type="match status" value="1"/>
</dbReference>
<dbReference type="GO" id="GO:0016887">
    <property type="term" value="F:ATP hydrolysis activity"/>
    <property type="evidence" value="ECO:0007669"/>
    <property type="project" value="InterPro"/>
</dbReference>
<feature type="domain" description="ATPase AAA-type core" evidence="1">
    <location>
        <begin position="34"/>
        <end position="134"/>
    </location>
</feature>
<dbReference type="AlphaFoldDB" id="A0A8J3Z7Z3"/>
<dbReference type="Gene3D" id="3.40.50.300">
    <property type="entry name" value="P-loop containing nucleotide triphosphate hydrolases"/>
    <property type="match status" value="2"/>
</dbReference>
<keyword evidence="3" id="KW-1185">Reference proteome</keyword>
<sequence length="443" mass="48821">MLRSFRVANHKSIRAAQELVLLPAYDKSRPVTPVAAIYGANASGKSNLLDALTWMRQAVLDSFASWTPSGGVPRVPFKLDPAASAESSGYAVDLILGGVRHYYGFVVDDNMVREEWLHTFPKGRRRVIFEREGADWTFGSTVRGPLDAARDLTRANALFLSVAARSNITECESLFRWFDKGLVCAEPGPTISADVHRALAANSPRRDVILDLLRVADLGITNVELMDDVLESLFGGAIVQHRVSETLRADQDEPEIAERYEVISHPTVSGKSVNLSSAWARAQRSSSRLLFYHGDHPVPLTAAEESAGTRTWLNLTVAIAGALDGPTVLLLDEADTTLHPHLARHLVNLFRSPQINPLGAQLIFTSHDATMLDEDTLSRDEIWFVEKDPSAQTTRLYSLAEFRPRKHENTERRYLAGSYGAVPVLSEFASRRALARGTDPDAA</sequence>
<protein>
    <recommendedName>
        <fullName evidence="1">ATPase AAA-type core domain-containing protein</fullName>
    </recommendedName>
</protein>
<dbReference type="Pfam" id="PF13304">
    <property type="entry name" value="AAA_21"/>
    <property type="match status" value="2"/>
</dbReference>
<comment type="caution">
    <text evidence="2">The sequence shown here is derived from an EMBL/GenBank/DDBJ whole genome shotgun (WGS) entry which is preliminary data.</text>
</comment>